<keyword evidence="3" id="KW-0805">Transcription regulation</keyword>
<dbReference type="OrthoDB" id="9802426at2"/>
<feature type="domain" description="OmpR/PhoB-type" evidence="9">
    <location>
        <begin position="126"/>
        <end position="223"/>
    </location>
</feature>
<dbReference type="GO" id="GO:0006355">
    <property type="term" value="P:regulation of DNA-templated transcription"/>
    <property type="evidence" value="ECO:0007669"/>
    <property type="project" value="InterPro"/>
</dbReference>
<dbReference type="GO" id="GO:0032993">
    <property type="term" value="C:protein-DNA complex"/>
    <property type="evidence" value="ECO:0007669"/>
    <property type="project" value="TreeGrafter"/>
</dbReference>
<dbReference type="AlphaFoldDB" id="A0A4R9LMY5"/>
<dbReference type="CDD" id="cd00383">
    <property type="entry name" value="trans_reg_C"/>
    <property type="match status" value="1"/>
</dbReference>
<dbReference type="Proteomes" id="UP000298264">
    <property type="component" value="Unassembled WGS sequence"/>
</dbReference>
<accession>A0A4R9LMY5</accession>
<dbReference type="Gene3D" id="3.40.50.2300">
    <property type="match status" value="1"/>
</dbReference>
<dbReference type="InterPro" id="IPR036388">
    <property type="entry name" value="WH-like_DNA-bd_sf"/>
</dbReference>
<dbReference type="SUPFAM" id="SSF52172">
    <property type="entry name" value="CheY-like"/>
    <property type="match status" value="1"/>
</dbReference>
<reference evidence="10" key="1">
    <citation type="journal article" date="2019" name="PLoS Negl. Trop. Dis.">
        <title>Revisiting the worldwide diversity of Leptospira species in the environment.</title>
        <authorList>
            <person name="Vincent A.T."/>
            <person name="Schiettekatte O."/>
            <person name="Bourhy P."/>
            <person name="Veyrier F.J."/>
            <person name="Picardeau M."/>
        </authorList>
    </citation>
    <scope>NUCLEOTIDE SEQUENCE [LARGE SCALE GENOMIC DNA]</scope>
    <source>
        <strain evidence="10">201400974</strain>
    </source>
</reference>
<keyword evidence="4 7" id="KW-0238">DNA-binding</keyword>
<evidence type="ECO:0000256" key="6">
    <source>
        <dbReference type="PROSITE-ProRule" id="PRU00169"/>
    </source>
</evidence>
<organism evidence="10 11">
    <name type="scientific">Leptospira ilyithenensis</name>
    <dbReference type="NCBI Taxonomy" id="2484901"/>
    <lineage>
        <taxon>Bacteria</taxon>
        <taxon>Pseudomonadati</taxon>
        <taxon>Spirochaetota</taxon>
        <taxon>Spirochaetia</taxon>
        <taxon>Leptospirales</taxon>
        <taxon>Leptospiraceae</taxon>
        <taxon>Leptospira</taxon>
    </lineage>
</organism>
<name>A0A4R9LMY5_9LEPT</name>
<dbReference type="GO" id="GO:0000156">
    <property type="term" value="F:phosphorelay response regulator activity"/>
    <property type="evidence" value="ECO:0007669"/>
    <property type="project" value="TreeGrafter"/>
</dbReference>
<keyword evidence="1 6" id="KW-0597">Phosphoprotein</keyword>
<dbReference type="RefSeq" id="WP_135764439.1">
    <property type="nucleotide sequence ID" value="NZ_RQHV01000049.1"/>
</dbReference>
<evidence type="ECO:0000259" key="9">
    <source>
        <dbReference type="PROSITE" id="PS51755"/>
    </source>
</evidence>
<dbReference type="PROSITE" id="PS50110">
    <property type="entry name" value="RESPONSE_REGULATORY"/>
    <property type="match status" value="1"/>
</dbReference>
<feature type="domain" description="Response regulatory" evidence="8">
    <location>
        <begin position="1"/>
        <end position="116"/>
    </location>
</feature>
<dbReference type="SMART" id="SM00862">
    <property type="entry name" value="Trans_reg_C"/>
    <property type="match status" value="1"/>
</dbReference>
<dbReference type="InterPro" id="IPR011006">
    <property type="entry name" value="CheY-like_superfamily"/>
</dbReference>
<dbReference type="Pfam" id="PF00486">
    <property type="entry name" value="Trans_reg_C"/>
    <property type="match status" value="1"/>
</dbReference>
<keyword evidence="11" id="KW-1185">Reference proteome</keyword>
<dbReference type="PANTHER" id="PTHR48111:SF1">
    <property type="entry name" value="TWO-COMPONENT RESPONSE REGULATOR ORR33"/>
    <property type="match status" value="1"/>
</dbReference>
<keyword evidence="5" id="KW-0804">Transcription</keyword>
<evidence type="ECO:0000256" key="7">
    <source>
        <dbReference type="PROSITE-ProRule" id="PRU01091"/>
    </source>
</evidence>
<evidence type="ECO:0000256" key="5">
    <source>
        <dbReference type="ARBA" id="ARBA00023163"/>
    </source>
</evidence>
<feature type="DNA-binding region" description="OmpR/PhoB-type" evidence="7">
    <location>
        <begin position="126"/>
        <end position="223"/>
    </location>
</feature>
<dbReference type="InterPro" id="IPR001789">
    <property type="entry name" value="Sig_transdc_resp-reg_receiver"/>
</dbReference>
<gene>
    <name evidence="10" type="ORF">EHS11_10890</name>
</gene>
<dbReference type="GO" id="GO:0000976">
    <property type="term" value="F:transcription cis-regulatory region binding"/>
    <property type="evidence" value="ECO:0007669"/>
    <property type="project" value="TreeGrafter"/>
</dbReference>
<comment type="caution">
    <text evidence="10">The sequence shown here is derived from an EMBL/GenBank/DDBJ whole genome shotgun (WGS) entry which is preliminary data.</text>
</comment>
<evidence type="ECO:0000256" key="4">
    <source>
        <dbReference type="ARBA" id="ARBA00023125"/>
    </source>
</evidence>
<keyword evidence="2" id="KW-0902">Two-component regulatory system</keyword>
<evidence type="ECO:0000313" key="11">
    <source>
        <dbReference type="Proteomes" id="UP000298264"/>
    </source>
</evidence>
<dbReference type="EMBL" id="RQHV01000049">
    <property type="protein sequence ID" value="TGN10059.1"/>
    <property type="molecule type" value="Genomic_DNA"/>
</dbReference>
<evidence type="ECO:0000256" key="1">
    <source>
        <dbReference type="ARBA" id="ARBA00022553"/>
    </source>
</evidence>
<dbReference type="Pfam" id="PF00072">
    <property type="entry name" value="Response_reg"/>
    <property type="match status" value="1"/>
</dbReference>
<dbReference type="Gene3D" id="1.10.10.10">
    <property type="entry name" value="Winged helix-like DNA-binding domain superfamily/Winged helix DNA-binding domain"/>
    <property type="match status" value="1"/>
</dbReference>
<proteinExistence type="predicted"/>
<evidence type="ECO:0000256" key="3">
    <source>
        <dbReference type="ARBA" id="ARBA00023015"/>
    </source>
</evidence>
<sequence>MILLVEDDPTLSKNITEYLRMKGEEVEAVYNAKDCRFLVHNRLDEFEIILLDIMLPDGDGLQILNDIQEVSDIPVIIATALSGEQRVIEALNRGANDYLIKPFHPELLLARIGVIRRMVSANKKVKAEIRFSKKNVFVDEISRRVLLNDNEVDFSSYEFDIFLLLLKNRGMVVSRNQLYKLSKGKSRHSADRTIDMQISKIRKKIDLETEIKTIWGKGYLLTDENLY</sequence>
<evidence type="ECO:0000256" key="2">
    <source>
        <dbReference type="ARBA" id="ARBA00023012"/>
    </source>
</evidence>
<dbReference type="PROSITE" id="PS51755">
    <property type="entry name" value="OMPR_PHOB"/>
    <property type="match status" value="1"/>
</dbReference>
<dbReference type="GO" id="GO:0005829">
    <property type="term" value="C:cytosol"/>
    <property type="evidence" value="ECO:0007669"/>
    <property type="project" value="TreeGrafter"/>
</dbReference>
<evidence type="ECO:0000259" key="8">
    <source>
        <dbReference type="PROSITE" id="PS50110"/>
    </source>
</evidence>
<dbReference type="InterPro" id="IPR039420">
    <property type="entry name" value="WalR-like"/>
</dbReference>
<protein>
    <submittedName>
        <fullName evidence="10">DNA-binding response regulator</fullName>
    </submittedName>
</protein>
<dbReference type="SMART" id="SM00448">
    <property type="entry name" value="REC"/>
    <property type="match status" value="1"/>
</dbReference>
<dbReference type="PANTHER" id="PTHR48111">
    <property type="entry name" value="REGULATOR OF RPOS"/>
    <property type="match status" value="1"/>
</dbReference>
<feature type="modified residue" description="4-aspartylphosphate" evidence="6">
    <location>
        <position position="52"/>
    </location>
</feature>
<dbReference type="InterPro" id="IPR001867">
    <property type="entry name" value="OmpR/PhoB-type_DNA-bd"/>
</dbReference>
<evidence type="ECO:0000313" key="10">
    <source>
        <dbReference type="EMBL" id="TGN10059.1"/>
    </source>
</evidence>